<dbReference type="InterPro" id="IPR014308">
    <property type="entry name" value="Xanthine_DH_XdhC"/>
</dbReference>
<dbReference type="Pfam" id="PF13478">
    <property type="entry name" value="XdhC_C"/>
    <property type="match status" value="1"/>
</dbReference>
<dbReference type="InterPro" id="IPR003777">
    <property type="entry name" value="XdhC_CoxI"/>
</dbReference>
<reference evidence="3 4" key="1">
    <citation type="submission" date="2022-01" db="EMBL/GenBank/DDBJ databases">
        <title>Paraglaciecola sp. G1-23.</title>
        <authorList>
            <person name="Jin M.S."/>
            <person name="Han D.M."/>
            <person name="Kim H.M."/>
            <person name="Jeon C.O."/>
        </authorList>
    </citation>
    <scope>NUCLEOTIDE SEQUENCE [LARGE SCALE GENOMIC DNA]</scope>
    <source>
        <strain evidence="3 4">G1-23</strain>
    </source>
</reference>
<dbReference type="PANTHER" id="PTHR30388">
    <property type="entry name" value="ALDEHYDE OXIDOREDUCTASE MOLYBDENUM COFACTOR ASSEMBLY PROTEIN"/>
    <property type="match status" value="1"/>
</dbReference>
<dbReference type="PANTHER" id="PTHR30388:SF6">
    <property type="entry name" value="XANTHINE DEHYDROGENASE SUBUNIT A-RELATED"/>
    <property type="match status" value="1"/>
</dbReference>
<dbReference type="Pfam" id="PF02625">
    <property type="entry name" value="XdhC_CoxI"/>
    <property type="match status" value="1"/>
</dbReference>
<comment type="caution">
    <text evidence="3">The sequence shown here is derived from an EMBL/GenBank/DDBJ whole genome shotgun (WGS) entry which is preliminary data.</text>
</comment>
<accession>A0ABS9D758</accession>
<dbReference type="InterPro" id="IPR036291">
    <property type="entry name" value="NAD(P)-bd_dom_sf"/>
</dbReference>
<protein>
    <submittedName>
        <fullName evidence="3">Xanthine dehydrogenase accessory protein XdhC</fullName>
    </submittedName>
</protein>
<dbReference type="InterPro" id="IPR027051">
    <property type="entry name" value="XdhC_Rossmann_dom"/>
</dbReference>
<organism evidence="3 4">
    <name type="scientific">Paraglaciecola algarum</name>
    <dbReference type="NCBI Taxonomy" id="3050085"/>
    <lineage>
        <taxon>Bacteria</taxon>
        <taxon>Pseudomonadati</taxon>
        <taxon>Pseudomonadota</taxon>
        <taxon>Gammaproteobacteria</taxon>
        <taxon>Alteromonadales</taxon>
        <taxon>Alteromonadaceae</taxon>
        <taxon>Paraglaciecola</taxon>
    </lineage>
</organism>
<evidence type="ECO:0000259" key="1">
    <source>
        <dbReference type="Pfam" id="PF02625"/>
    </source>
</evidence>
<feature type="domain" description="XdhC- CoxI" evidence="1">
    <location>
        <begin position="18"/>
        <end position="73"/>
    </location>
</feature>
<gene>
    <name evidence="3" type="primary">xdhC</name>
    <name evidence="3" type="ORF">L0668_11380</name>
</gene>
<dbReference type="Proteomes" id="UP001521137">
    <property type="component" value="Unassembled WGS sequence"/>
</dbReference>
<dbReference type="EMBL" id="JAKGAS010000005">
    <property type="protein sequence ID" value="MCF2948711.1"/>
    <property type="molecule type" value="Genomic_DNA"/>
</dbReference>
<keyword evidence="4" id="KW-1185">Reference proteome</keyword>
<dbReference type="RefSeq" id="WP_235312682.1">
    <property type="nucleotide sequence ID" value="NZ_JAKGAS010000005.1"/>
</dbReference>
<dbReference type="InterPro" id="IPR052698">
    <property type="entry name" value="MoCofactor_Util/Proc"/>
</dbReference>
<name>A0ABS9D758_9ALTE</name>
<sequence>MQKLTWTQAIERCNQTAKAYVIATVIGAQGSTPRDTSSKMVIDAQQSYDTIGGGQLEYLIIQEARKLMLKNETCQVFRPLPLAAEAAQCCGGFVTVLLECFAASERQIVLFGAGHVSQALIQILSGLPCQVTLVDNRPEQIPAELPANCQSVCIDSPQEIIATLPDNSSIVVFTHDHQLDYSLIKTMLDKPRFSYVGLIGSDTKAKRFKKRLASEHIQPEVIDSLYCPIGLPELKGKLPMEVALSIAAQLQSLFYQEQAKSTGANHKKRKGTSWREIKQAISLSDGTPANVYIDE</sequence>
<dbReference type="NCBIfam" id="TIGR02964">
    <property type="entry name" value="xanthine_xdhC"/>
    <property type="match status" value="1"/>
</dbReference>
<feature type="domain" description="XdhC Rossmann" evidence="2">
    <location>
        <begin position="108"/>
        <end position="250"/>
    </location>
</feature>
<evidence type="ECO:0000259" key="2">
    <source>
        <dbReference type="Pfam" id="PF13478"/>
    </source>
</evidence>
<dbReference type="Gene3D" id="3.40.50.720">
    <property type="entry name" value="NAD(P)-binding Rossmann-like Domain"/>
    <property type="match status" value="1"/>
</dbReference>
<proteinExistence type="predicted"/>
<evidence type="ECO:0000313" key="4">
    <source>
        <dbReference type="Proteomes" id="UP001521137"/>
    </source>
</evidence>
<dbReference type="SUPFAM" id="SSF51735">
    <property type="entry name" value="NAD(P)-binding Rossmann-fold domains"/>
    <property type="match status" value="1"/>
</dbReference>
<evidence type="ECO:0000313" key="3">
    <source>
        <dbReference type="EMBL" id="MCF2948711.1"/>
    </source>
</evidence>